<accession>A0A1D6N293</accession>
<evidence type="ECO:0000256" key="1">
    <source>
        <dbReference type="SAM" id="MobiDB-lite"/>
    </source>
</evidence>
<dbReference type="InParanoid" id="A0A1D6N293"/>
<gene>
    <name evidence="2" type="ORF">ZEAMMB73_Zm00001d042228</name>
</gene>
<dbReference type="EMBL" id="CM007649">
    <property type="protein sequence ID" value="ONM34835.1"/>
    <property type="molecule type" value="Genomic_DNA"/>
</dbReference>
<name>A0A1D6N293_MAIZE</name>
<dbReference type="AlphaFoldDB" id="A0A1D6N293"/>
<sequence length="236" mass="25480">MAAEMVKAAMSGKLKEMDWEKKIKICELVEQDPGAYARKKGRNNVTLDDLIHVITLKGRYALCIAPLLIQGTAAAASGREVLQPRHRPRPRVLRLQQLPASTSCDFRGGNVASLRSYLHIIGTHDGLGHNPEQQDAELLFGPGCTGLADLGNRYFEKQSLKAAFASALADPTVDLNMQIDGNGGGLARDGGGAAAGERNQREKVPQDSEGFRQPDMHHGMEVRLGLSKGPICPSFS</sequence>
<proteinExistence type="predicted"/>
<feature type="region of interest" description="Disordered" evidence="1">
    <location>
        <begin position="184"/>
        <end position="217"/>
    </location>
</feature>
<feature type="compositionally biased region" description="Gly residues" evidence="1">
    <location>
        <begin position="184"/>
        <end position="194"/>
    </location>
</feature>
<organism evidence="2">
    <name type="scientific">Zea mays</name>
    <name type="common">Maize</name>
    <dbReference type="NCBI Taxonomy" id="4577"/>
    <lineage>
        <taxon>Eukaryota</taxon>
        <taxon>Viridiplantae</taxon>
        <taxon>Streptophyta</taxon>
        <taxon>Embryophyta</taxon>
        <taxon>Tracheophyta</taxon>
        <taxon>Spermatophyta</taxon>
        <taxon>Magnoliopsida</taxon>
        <taxon>Liliopsida</taxon>
        <taxon>Poales</taxon>
        <taxon>Poaceae</taxon>
        <taxon>PACMAD clade</taxon>
        <taxon>Panicoideae</taxon>
        <taxon>Andropogonodae</taxon>
        <taxon>Andropogoneae</taxon>
        <taxon>Tripsacinae</taxon>
        <taxon>Zea</taxon>
    </lineage>
</organism>
<evidence type="ECO:0000313" key="2">
    <source>
        <dbReference type="EMBL" id="ONM34835.1"/>
    </source>
</evidence>
<feature type="compositionally biased region" description="Basic and acidic residues" evidence="1">
    <location>
        <begin position="198"/>
        <end position="217"/>
    </location>
</feature>
<reference evidence="2" key="1">
    <citation type="submission" date="2015-12" db="EMBL/GenBank/DDBJ databases">
        <title>Update maize B73 reference genome by single molecule sequencing technologies.</title>
        <authorList>
            <consortium name="Maize Genome Sequencing Project"/>
            <person name="Ware D."/>
        </authorList>
    </citation>
    <scope>NUCLEOTIDE SEQUENCE [LARGE SCALE GENOMIC DNA]</scope>
    <source>
        <tissue evidence="2">Seedling</tissue>
    </source>
</reference>
<dbReference type="STRING" id="4577.A0A1D6N293"/>
<protein>
    <submittedName>
        <fullName evidence="2">Uncharacterized protein</fullName>
    </submittedName>
</protein>